<dbReference type="PANTHER" id="PTHR43433">
    <property type="entry name" value="HYDROLASE, ALPHA/BETA FOLD FAMILY PROTEIN"/>
    <property type="match status" value="1"/>
</dbReference>
<dbReference type="Proteomes" id="UP000253782">
    <property type="component" value="Unassembled WGS sequence"/>
</dbReference>
<dbReference type="OrthoDB" id="9779853at2"/>
<reference evidence="2 3" key="1">
    <citation type="submission" date="2018-07" db="EMBL/GenBank/DDBJ databases">
        <title>Dyella tabacisoli L4-6T, whole genome shotgun sequence.</title>
        <authorList>
            <person name="Zhou X.-K."/>
            <person name="Li W.-J."/>
            <person name="Duan Y.-Q."/>
        </authorList>
    </citation>
    <scope>NUCLEOTIDE SEQUENCE [LARGE SCALE GENOMIC DNA]</scope>
    <source>
        <strain evidence="2 3">L4-6</strain>
    </source>
</reference>
<protein>
    <submittedName>
        <fullName evidence="2">Alpha/beta hydrolase</fullName>
    </submittedName>
</protein>
<dbReference type="InterPro" id="IPR050471">
    <property type="entry name" value="AB_hydrolase"/>
</dbReference>
<dbReference type="Pfam" id="PF00561">
    <property type="entry name" value="Abhydrolase_1"/>
    <property type="match status" value="1"/>
</dbReference>
<dbReference type="PANTHER" id="PTHR43433:SF4">
    <property type="entry name" value="NON-HEME CHLOROPEROXIDASE-RELATED"/>
    <property type="match status" value="1"/>
</dbReference>
<gene>
    <name evidence="2" type="ORF">DVJ77_09965</name>
</gene>
<dbReference type="AlphaFoldDB" id="A0A369UPF4"/>
<dbReference type="InterPro" id="IPR029058">
    <property type="entry name" value="AB_hydrolase_fold"/>
</dbReference>
<keyword evidence="2" id="KW-0378">Hydrolase</keyword>
<name>A0A369UPF4_9GAMM</name>
<dbReference type="GO" id="GO:0016787">
    <property type="term" value="F:hydrolase activity"/>
    <property type="evidence" value="ECO:0007669"/>
    <property type="project" value="UniProtKB-KW"/>
</dbReference>
<organism evidence="2 3">
    <name type="scientific">Dyella tabacisoli</name>
    <dbReference type="NCBI Taxonomy" id="2282381"/>
    <lineage>
        <taxon>Bacteria</taxon>
        <taxon>Pseudomonadati</taxon>
        <taxon>Pseudomonadota</taxon>
        <taxon>Gammaproteobacteria</taxon>
        <taxon>Lysobacterales</taxon>
        <taxon>Rhodanobacteraceae</taxon>
        <taxon>Dyella</taxon>
    </lineage>
</organism>
<comment type="caution">
    <text evidence="2">The sequence shown here is derived from an EMBL/GenBank/DDBJ whole genome shotgun (WGS) entry which is preliminary data.</text>
</comment>
<sequence length="271" mass="30018">MPTFQSSDGVSLFYQDWGHGTPMLFVHSWGLDGQMWAPHMLHFNALGMRTVAMDRRGHGRSDQPGSGYDYDRLADDLAELIERLDLRDITLVGHSMGTGECARLLARHGSERIARVIYVAPVAPRLLDANGDEVELAMLTPVLQQIRENFPHWLQQGADGFFLPAETDTSADTIRHTIDIMLATSLHAAMACFSTRVGGDLRNDLRQFDVPLLVLHGNRDLSEPIEHGRATVALVPGARMVEYDGAPHGIYHTHRTRLLADMQDFIDGAGG</sequence>
<evidence type="ECO:0000313" key="3">
    <source>
        <dbReference type="Proteomes" id="UP000253782"/>
    </source>
</evidence>
<dbReference type="InterPro" id="IPR000073">
    <property type="entry name" value="AB_hydrolase_1"/>
</dbReference>
<dbReference type="SUPFAM" id="SSF53474">
    <property type="entry name" value="alpha/beta-Hydrolases"/>
    <property type="match status" value="1"/>
</dbReference>
<feature type="domain" description="AB hydrolase-1" evidence="1">
    <location>
        <begin position="22"/>
        <end position="254"/>
    </location>
</feature>
<dbReference type="Gene3D" id="3.40.50.1820">
    <property type="entry name" value="alpha/beta hydrolase"/>
    <property type="match status" value="1"/>
</dbReference>
<evidence type="ECO:0000259" key="1">
    <source>
        <dbReference type="Pfam" id="PF00561"/>
    </source>
</evidence>
<keyword evidence="3" id="KW-1185">Reference proteome</keyword>
<dbReference type="PRINTS" id="PR00111">
    <property type="entry name" value="ABHYDROLASE"/>
</dbReference>
<proteinExistence type="predicted"/>
<evidence type="ECO:0000313" key="2">
    <source>
        <dbReference type="EMBL" id="RDD81500.1"/>
    </source>
</evidence>
<dbReference type="EMBL" id="QQAH01000009">
    <property type="protein sequence ID" value="RDD81500.1"/>
    <property type="molecule type" value="Genomic_DNA"/>
</dbReference>
<accession>A0A369UPF4</accession>
<dbReference type="RefSeq" id="WP_114845371.1">
    <property type="nucleotide sequence ID" value="NZ_JBHSPE010000005.1"/>
</dbReference>